<protein>
    <submittedName>
        <fullName evidence="1">Uncharacterized protein</fullName>
    </submittedName>
</protein>
<dbReference type="Proteomes" id="UP000242687">
    <property type="component" value="Unassembled WGS sequence"/>
</dbReference>
<keyword evidence="2" id="KW-1185">Reference proteome</keyword>
<dbReference type="EMBL" id="PGFJ01000001">
    <property type="protein sequence ID" value="PJJ84396.1"/>
    <property type="molecule type" value="Genomic_DNA"/>
</dbReference>
<evidence type="ECO:0000313" key="2">
    <source>
        <dbReference type="Proteomes" id="UP000242687"/>
    </source>
</evidence>
<name>A0A2H9VU92_9SPHI</name>
<dbReference type="AlphaFoldDB" id="A0A2H9VU92"/>
<dbReference type="RefSeq" id="WP_100340592.1">
    <property type="nucleotide sequence ID" value="NZ_PGFJ01000001.1"/>
</dbReference>
<comment type="caution">
    <text evidence="1">The sequence shown here is derived from an EMBL/GenBank/DDBJ whole genome shotgun (WGS) entry which is preliminary data.</text>
</comment>
<reference evidence="1 2" key="1">
    <citation type="submission" date="2017-11" db="EMBL/GenBank/DDBJ databases">
        <title>Genomic Encyclopedia of Archaeal and Bacterial Type Strains, Phase II (KMG-II): From Individual Species to Whole Genera.</title>
        <authorList>
            <person name="Goeker M."/>
        </authorList>
    </citation>
    <scope>NUCLEOTIDE SEQUENCE [LARGE SCALE GENOMIC DNA]</scope>
    <source>
        <strain evidence="1 2">DSM 28175</strain>
    </source>
</reference>
<gene>
    <name evidence="1" type="ORF">CLV57_1407</name>
</gene>
<accession>A0A2H9VU92</accession>
<dbReference type="OrthoDB" id="1523672at2"/>
<proteinExistence type="predicted"/>
<organism evidence="1 2">
    <name type="scientific">Mucilaginibacter auburnensis</name>
    <dbReference type="NCBI Taxonomy" id="1457233"/>
    <lineage>
        <taxon>Bacteria</taxon>
        <taxon>Pseudomonadati</taxon>
        <taxon>Bacteroidota</taxon>
        <taxon>Sphingobacteriia</taxon>
        <taxon>Sphingobacteriales</taxon>
        <taxon>Sphingobacteriaceae</taxon>
        <taxon>Mucilaginibacter</taxon>
    </lineage>
</organism>
<sequence>MKITATTLLLMCFCAKVWSQKLPNVQQVSLRAPANVKIDGKAVEWGNKLQAYNTATDVSYTIANDNETLYLIIQAADKYNINKIVNGGIKLNIQKNGSKTDAGSPSIQFPYMEKGARVSFLQRLDLTGKSKDEQNQMLDSVMQANNRKLKEKVKYIYVTGIPGVDSVLSIYNDQGIRVAHAFDVEKVYTAEIAISLKKLGLDIADVKKFAYHITINGGANKYSMGISFGPVTNDDGTANEEFSKQLNRLVEINAATTDFWGEYTVTK</sequence>
<evidence type="ECO:0000313" key="1">
    <source>
        <dbReference type="EMBL" id="PJJ84396.1"/>
    </source>
</evidence>